<keyword evidence="3" id="KW-1185">Reference proteome</keyword>
<keyword evidence="1" id="KW-1133">Transmembrane helix</keyword>
<keyword evidence="1" id="KW-0812">Transmembrane</keyword>
<evidence type="ECO:0000313" key="3">
    <source>
        <dbReference type="Proteomes" id="UP000199601"/>
    </source>
</evidence>
<dbReference type="EMBL" id="CTEC01000001">
    <property type="protein sequence ID" value="CQD03881.1"/>
    <property type="molecule type" value="Genomic_DNA"/>
</dbReference>
<organism evidence="2 3">
    <name type="scientific">Mycobacterium europaeum</name>
    <dbReference type="NCBI Taxonomy" id="761804"/>
    <lineage>
        <taxon>Bacteria</taxon>
        <taxon>Bacillati</taxon>
        <taxon>Actinomycetota</taxon>
        <taxon>Actinomycetes</taxon>
        <taxon>Mycobacteriales</taxon>
        <taxon>Mycobacteriaceae</taxon>
        <taxon>Mycobacterium</taxon>
        <taxon>Mycobacterium simiae complex</taxon>
    </lineage>
</organism>
<name>A0A0U1CZF0_9MYCO</name>
<evidence type="ECO:0000256" key="1">
    <source>
        <dbReference type="SAM" id="Phobius"/>
    </source>
</evidence>
<accession>A0A0U1CZF0</accession>
<feature type="transmembrane region" description="Helical" evidence="1">
    <location>
        <begin position="7"/>
        <end position="32"/>
    </location>
</feature>
<proteinExistence type="predicted"/>
<keyword evidence="1" id="KW-0472">Membrane</keyword>
<protein>
    <submittedName>
        <fullName evidence="2">Uncharacterized protein</fullName>
    </submittedName>
</protein>
<sequence>MRAADHATAIVVAGWIVAAAIMAAILATLLGWF</sequence>
<gene>
    <name evidence="2" type="ORF">BN000_00673</name>
</gene>
<evidence type="ECO:0000313" key="2">
    <source>
        <dbReference type="EMBL" id="CQD03881.1"/>
    </source>
</evidence>
<dbReference type="Proteomes" id="UP000199601">
    <property type="component" value="Unassembled WGS sequence"/>
</dbReference>
<dbReference type="AlphaFoldDB" id="A0A0U1CZF0"/>
<reference evidence="3" key="1">
    <citation type="submission" date="2015-03" db="EMBL/GenBank/DDBJ databases">
        <authorList>
            <person name="Urmite Genomes"/>
        </authorList>
    </citation>
    <scope>NUCLEOTIDE SEQUENCE [LARGE SCALE GENOMIC DNA]</scope>
    <source>
        <strain evidence="3">CSUR P1344</strain>
    </source>
</reference>